<dbReference type="EMBL" id="BQKI01000090">
    <property type="protein sequence ID" value="GJN36664.1"/>
    <property type="molecule type" value="Genomic_DNA"/>
</dbReference>
<protein>
    <recommendedName>
        <fullName evidence="1">MATH domain-containing protein</fullName>
    </recommendedName>
</protein>
<dbReference type="Pfam" id="PF22486">
    <property type="entry name" value="MATH_2"/>
    <property type="match status" value="1"/>
</dbReference>
<dbReference type="InterPro" id="IPR008974">
    <property type="entry name" value="TRAF-like"/>
</dbReference>
<gene>
    <name evidence="2" type="primary">gb25545</name>
    <name evidence="2" type="ORF">PR202_gb25545</name>
</gene>
<dbReference type="CDD" id="cd00121">
    <property type="entry name" value="MATH"/>
    <property type="match status" value="1"/>
</dbReference>
<dbReference type="Proteomes" id="UP001054889">
    <property type="component" value="Unassembled WGS sequence"/>
</dbReference>
<evidence type="ECO:0000313" key="2">
    <source>
        <dbReference type="EMBL" id="GJN36664.1"/>
    </source>
</evidence>
<sequence>MAESQQVPLVTSTASRCTAETVLGTHMFEIADYSLHKGMGASNFIRSAVFIVGGHQWCIRYYPDGLNGDKYKGYSVIFLELLSKRSEVRICYQFKLVEQHTKLSRSILEHKEPKVLSTMGLSKNACSVYRSLLTSLIESHYVDNDRLVIQCDVTVIKPPLMAKVNKESEFKLLLPPSDFPRNFMKLLEDEEGADVTFAVKGEVLFSCPPNLARSTITGFQGGALWTSRGE</sequence>
<comment type="caution">
    <text evidence="2">The sequence shown here is derived from an EMBL/GenBank/DDBJ whole genome shotgun (WGS) entry which is preliminary data.</text>
</comment>
<dbReference type="PANTHER" id="PTHR26379">
    <property type="entry name" value="BTB/POZ AND MATH DOMAIN-CONTAINING PROTEIN 1"/>
    <property type="match status" value="1"/>
</dbReference>
<dbReference type="InterPro" id="IPR045005">
    <property type="entry name" value="BPM1-6"/>
</dbReference>
<dbReference type="PANTHER" id="PTHR26379:SF187">
    <property type="entry name" value="OS07G0655300 PROTEIN"/>
    <property type="match status" value="1"/>
</dbReference>
<name>A0AAV5FP91_ELECO</name>
<evidence type="ECO:0000313" key="3">
    <source>
        <dbReference type="Proteomes" id="UP001054889"/>
    </source>
</evidence>
<keyword evidence="3" id="KW-1185">Reference proteome</keyword>
<evidence type="ECO:0000259" key="1">
    <source>
        <dbReference type="PROSITE" id="PS50144"/>
    </source>
</evidence>
<dbReference type="InterPro" id="IPR002083">
    <property type="entry name" value="MATH/TRAF_dom"/>
</dbReference>
<reference evidence="2" key="1">
    <citation type="journal article" date="2018" name="DNA Res.">
        <title>Multiple hybrid de novo genome assembly of finger millet, an orphan allotetraploid crop.</title>
        <authorList>
            <person name="Hatakeyama M."/>
            <person name="Aluri S."/>
            <person name="Balachadran M.T."/>
            <person name="Sivarajan S.R."/>
            <person name="Patrignani A."/>
            <person name="Gruter S."/>
            <person name="Poveda L."/>
            <person name="Shimizu-Inatsugi R."/>
            <person name="Baeten J."/>
            <person name="Francoijs K.J."/>
            <person name="Nataraja K.N."/>
            <person name="Reddy Y.A.N."/>
            <person name="Phadnis S."/>
            <person name="Ravikumar R.L."/>
            <person name="Schlapbach R."/>
            <person name="Sreeman S.M."/>
            <person name="Shimizu K.K."/>
        </authorList>
    </citation>
    <scope>NUCLEOTIDE SEQUENCE</scope>
</reference>
<dbReference type="GO" id="GO:0016567">
    <property type="term" value="P:protein ubiquitination"/>
    <property type="evidence" value="ECO:0007669"/>
    <property type="project" value="InterPro"/>
</dbReference>
<dbReference type="SUPFAM" id="SSF49599">
    <property type="entry name" value="TRAF domain-like"/>
    <property type="match status" value="1"/>
</dbReference>
<accession>A0AAV5FP91</accession>
<reference evidence="2" key="2">
    <citation type="submission" date="2021-12" db="EMBL/GenBank/DDBJ databases">
        <title>Resequencing data analysis of finger millet.</title>
        <authorList>
            <person name="Hatakeyama M."/>
            <person name="Aluri S."/>
            <person name="Balachadran M.T."/>
            <person name="Sivarajan S.R."/>
            <person name="Poveda L."/>
            <person name="Shimizu-Inatsugi R."/>
            <person name="Schlapbach R."/>
            <person name="Sreeman S.M."/>
            <person name="Shimizu K.K."/>
        </authorList>
    </citation>
    <scope>NUCLEOTIDE SEQUENCE</scope>
</reference>
<dbReference type="AlphaFoldDB" id="A0AAV5FP91"/>
<proteinExistence type="predicted"/>
<organism evidence="2 3">
    <name type="scientific">Eleusine coracana subsp. coracana</name>
    <dbReference type="NCBI Taxonomy" id="191504"/>
    <lineage>
        <taxon>Eukaryota</taxon>
        <taxon>Viridiplantae</taxon>
        <taxon>Streptophyta</taxon>
        <taxon>Embryophyta</taxon>
        <taxon>Tracheophyta</taxon>
        <taxon>Spermatophyta</taxon>
        <taxon>Magnoliopsida</taxon>
        <taxon>Liliopsida</taxon>
        <taxon>Poales</taxon>
        <taxon>Poaceae</taxon>
        <taxon>PACMAD clade</taxon>
        <taxon>Chloridoideae</taxon>
        <taxon>Cynodonteae</taxon>
        <taxon>Eleusininae</taxon>
        <taxon>Eleusine</taxon>
    </lineage>
</organism>
<dbReference type="PROSITE" id="PS50144">
    <property type="entry name" value="MATH"/>
    <property type="match status" value="1"/>
</dbReference>
<feature type="domain" description="MATH" evidence="1">
    <location>
        <begin position="23"/>
        <end position="153"/>
    </location>
</feature>
<dbReference type="Gene3D" id="2.60.210.10">
    <property type="entry name" value="Apoptosis, Tumor Necrosis Factor Receptor Associated Protein 2, Chain A"/>
    <property type="match status" value="1"/>
</dbReference>